<accession>A0A238H0B8</accession>
<feature type="region of interest" description="Disordered" evidence="1">
    <location>
        <begin position="1"/>
        <end position="26"/>
    </location>
</feature>
<organism evidence="2 3">
    <name type="scientific">Burkholderia singularis</name>
    <dbReference type="NCBI Taxonomy" id="1503053"/>
    <lineage>
        <taxon>Bacteria</taxon>
        <taxon>Pseudomonadati</taxon>
        <taxon>Pseudomonadota</taxon>
        <taxon>Betaproteobacteria</taxon>
        <taxon>Burkholderiales</taxon>
        <taxon>Burkholderiaceae</taxon>
        <taxon>Burkholderia</taxon>
        <taxon>pseudomallei group</taxon>
    </lineage>
</organism>
<sequence length="57" mass="6152">MHPRCGNAHSNSNSQQKRARRPFDGAPPFSCSCGHPTGNRLVHPACQPNPAQCKPAM</sequence>
<reference evidence="2 3" key="1">
    <citation type="submission" date="2017-04" db="EMBL/GenBank/DDBJ databases">
        <authorList>
            <person name="Afonso C.L."/>
            <person name="Miller P.J."/>
            <person name="Scott M.A."/>
            <person name="Spackman E."/>
            <person name="Goraichik I."/>
            <person name="Dimitrov K.M."/>
            <person name="Suarez D.L."/>
            <person name="Swayne D.E."/>
        </authorList>
    </citation>
    <scope>NUCLEOTIDE SEQUENCE [LARGE SCALE GENOMIC DNA]</scope>
    <source>
        <strain evidence="2">LMG 28154</strain>
    </source>
</reference>
<dbReference type="AlphaFoldDB" id="A0A238H0B8"/>
<dbReference type="Proteomes" id="UP000198460">
    <property type="component" value="Unassembled WGS sequence"/>
</dbReference>
<name>A0A238H0B8_9BURK</name>
<gene>
    <name evidence="2" type="ORF">BSIN_1959</name>
</gene>
<evidence type="ECO:0000313" key="3">
    <source>
        <dbReference type="Proteomes" id="UP000198460"/>
    </source>
</evidence>
<protein>
    <submittedName>
        <fullName evidence="2">Uncharacterized protein</fullName>
    </submittedName>
</protein>
<evidence type="ECO:0000256" key="1">
    <source>
        <dbReference type="SAM" id="MobiDB-lite"/>
    </source>
</evidence>
<dbReference type="EMBL" id="FXAN01000033">
    <property type="protein sequence ID" value="SMF98678.1"/>
    <property type="molecule type" value="Genomic_DNA"/>
</dbReference>
<evidence type="ECO:0000313" key="2">
    <source>
        <dbReference type="EMBL" id="SMF98678.1"/>
    </source>
</evidence>
<proteinExistence type="predicted"/>